<proteinExistence type="predicted"/>
<evidence type="ECO:0000313" key="1">
    <source>
        <dbReference type="EMBL" id="CCX06152.1"/>
    </source>
</evidence>
<sequence length="38" mass="4401">MQTKTRARFAGQAPIVMQSRSYLIQRPPTYVEYKQKAG</sequence>
<accession>U4KWC8</accession>
<gene>
    <name evidence="1" type="ORF">PCON_05739</name>
</gene>
<organism evidence="1 2">
    <name type="scientific">Pyronema omphalodes (strain CBS 100304)</name>
    <name type="common">Pyronema confluens</name>
    <dbReference type="NCBI Taxonomy" id="1076935"/>
    <lineage>
        <taxon>Eukaryota</taxon>
        <taxon>Fungi</taxon>
        <taxon>Dikarya</taxon>
        <taxon>Ascomycota</taxon>
        <taxon>Pezizomycotina</taxon>
        <taxon>Pezizomycetes</taxon>
        <taxon>Pezizales</taxon>
        <taxon>Pyronemataceae</taxon>
        <taxon>Pyronema</taxon>
    </lineage>
</organism>
<evidence type="ECO:0000313" key="2">
    <source>
        <dbReference type="Proteomes" id="UP000018144"/>
    </source>
</evidence>
<keyword evidence="2" id="KW-1185">Reference proteome</keyword>
<reference evidence="1 2" key="1">
    <citation type="journal article" date="2013" name="PLoS Genet.">
        <title>The genome and development-dependent transcriptomes of Pyronema confluens: a window into fungal evolution.</title>
        <authorList>
            <person name="Traeger S."/>
            <person name="Altegoer F."/>
            <person name="Freitag M."/>
            <person name="Gabaldon T."/>
            <person name="Kempken F."/>
            <person name="Kumar A."/>
            <person name="Marcet-Houben M."/>
            <person name="Poggeler S."/>
            <person name="Stajich J.E."/>
            <person name="Nowrousian M."/>
        </authorList>
    </citation>
    <scope>NUCLEOTIDE SEQUENCE [LARGE SCALE GENOMIC DNA]</scope>
    <source>
        <strain evidence="2">CBS 100304</strain>
        <tissue evidence="1">Vegetative mycelium</tissue>
    </source>
</reference>
<dbReference type="AlphaFoldDB" id="U4KWC8"/>
<name>U4KWC8_PYROM</name>
<dbReference type="Proteomes" id="UP000018144">
    <property type="component" value="Unassembled WGS sequence"/>
</dbReference>
<protein>
    <submittedName>
        <fullName evidence="1">Uncharacterized protein</fullName>
    </submittedName>
</protein>
<dbReference type="EMBL" id="HF935280">
    <property type="protein sequence ID" value="CCX06152.1"/>
    <property type="molecule type" value="Genomic_DNA"/>
</dbReference>